<dbReference type="Pfam" id="PF00583">
    <property type="entry name" value="Acetyltransf_1"/>
    <property type="match status" value="1"/>
</dbReference>
<reference evidence="4 5" key="1">
    <citation type="journal article" date="2020" name="Biotechnol. Biofuels">
        <title>New insights from the biogas microbiome by comprehensive genome-resolved metagenomics of nearly 1600 species originating from multiple anaerobic digesters.</title>
        <authorList>
            <person name="Campanaro S."/>
            <person name="Treu L."/>
            <person name="Rodriguez-R L.M."/>
            <person name="Kovalovszki A."/>
            <person name="Ziels R.M."/>
            <person name="Maus I."/>
            <person name="Zhu X."/>
            <person name="Kougias P.G."/>
            <person name="Basile A."/>
            <person name="Luo G."/>
            <person name="Schluter A."/>
            <person name="Konstantinidis K.T."/>
            <person name="Angelidaki I."/>
        </authorList>
    </citation>
    <scope>NUCLEOTIDE SEQUENCE [LARGE SCALE GENOMIC DNA]</scope>
    <source>
        <strain evidence="4">AS04akNAM_66</strain>
    </source>
</reference>
<dbReference type="InterPro" id="IPR045039">
    <property type="entry name" value="NSI-like"/>
</dbReference>
<dbReference type="RefSeq" id="WP_075041638.1">
    <property type="nucleotide sequence ID" value="NZ_CP106662.1"/>
</dbReference>
<dbReference type="Gene3D" id="3.40.630.30">
    <property type="match status" value="1"/>
</dbReference>
<dbReference type="Proteomes" id="UP000551563">
    <property type="component" value="Unassembled WGS sequence"/>
</dbReference>
<keyword evidence="2" id="KW-0012">Acyltransferase</keyword>
<evidence type="ECO:0000259" key="3">
    <source>
        <dbReference type="PROSITE" id="PS51186"/>
    </source>
</evidence>
<dbReference type="InterPro" id="IPR000182">
    <property type="entry name" value="GNAT_dom"/>
</dbReference>
<dbReference type="PANTHER" id="PTHR43626:SF4">
    <property type="entry name" value="GCN5-RELATED N-ACETYLTRANSFERASE 2, CHLOROPLASTIC"/>
    <property type="match status" value="1"/>
</dbReference>
<gene>
    <name evidence="4" type="ORF">GXX48_00550</name>
</gene>
<evidence type="ECO:0000313" key="5">
    <source>
        <dbReference type="Proteomes" id="UP000551563"/>
    </source>
</evidence>
<dbReference type="AlphaFoldDB" id="A0A5N7NWL6"/>
<accession>A0A5N7NWL6</accession>
<dbReference type="InterPro" id="IPR016181">
    <property type="entry name" value="Acyl_CoA_acyltransferase"/>
</dbReference>
<sequence>MTNIQWIEELPAERYQEFHRFYCNEWWTRERSLEDVTHMLAHCHLLLFCLDGNDRIAGFARVLSDFTFKAMIFDVIVAEEHRGQGLGQALVERILHHEKLKRVKSFELYCPDRLVPFYEKLGFVKGTSSLLFRQP</sequence>
<dbReference type="PROSITE" id="PS51186">
    <property type="entry name" value="GNAT"/>
    <property type="match status" value="1"/>
</dbReference>
<dbReference type="GO" id="GO:0008080">
    <property type="term" value="F:N-acetyltransferase activity"/>
    <property type="evidence" value="ECO:0007669"/>
    <property type="project" value="InterPro"/>
</dbReference>
<keyword evidence="1 4" id="KW-0808">Transferase</keyword>
<comment type="caution">
    <text evidence="4">The sequence shown here is derived from an EMBL/GenBank/DDBJ whole genome shotgun (WGS) entry which is preliminary data.</text>
</comment>
<protein>
    <submittedName>
        <fullName evidence="4">GNAT family N-acetyltransferase</fullName>
    </submittedName>
</protein>
<dbReference type="EMBL" id="DUMN01000018">
    <property type="protein sequence ID" value="HHV66127.1"/>
    <property type="molecule type" value="Genomic_DNA"/>
</dbReference>
<evidence type="ECO:0000313" key="4">
    <source>
        <dbReference type="EMBL" id="HHV66127.1"/>
    </source>
</evidence>
<proteinExistence type="predicted"/>
<evidence type="ECO:0000256" key="1">
    <source>
        <dbReference type="ARBA" id="ARBA00022679"/>
    </source>
</evidence>
<name>A0A5N7NWL6_9HYPH</name>
<organism evidence="4 5">
    <name type="scientific">Brucella intermedia</name>
    <dbReference type="NCBI Taxonomy" id="94625"/>
    <lineage>
        <taxon>Bacteria</taxon>
        <taxon>Pseudomonadati</taxon>
        <taxon>Pseudomonadota</taxon>
        <taxon>Alphaproteobacteria</taxon>
        <taxon>Hyphomicrobiales</taxon>
        <taxon>Brucellaceae</taxon>
        <taxon>Brucella/Ochrobactrum group</taxon>
        <taxon>Brucella</taxon>
    </lineage>
</organism>
<dbReference type="GO" id="GO:0005737">
    <property type="term" value="C:cytoplasm"/>
    <property type="evidence" value="ECO:0007669"/>
    <property type="project" value="TreeGrafter"/>
</dbReference>
<dbReference type="PANTHER" id="PTHR43626">
    <property type="entry name" value="ACYL-COA N-ACYLTRANSFERASE"/>
    <property type="match status" value="1"/>
</dbReference>
<evidence type="ECO:0000256" key="2">
    <source>
        <dbReference type="ARBA" id="ARBA00023315"/>
    </source>
</evidence>
<dbReference type="CDD" id="cd04301">
    <property type="entry name" value="NAT_SF"/>
    <property type="match status" value="1"/>
</dbReference>
<dbReference type="SUPFAM" id="SSF55729">
    <property type="entry name" value="Acyl-CoA N-acyltransferases (Nat)"/>
    <property type="match status" value="1"/>
</dbReference>
<feature type="domain" description="N-acetyltransferase" evidence="3">
    <location>
        <begin position="5"/>
        <end position="135"/>
    </location>
</feature>